<dbReference type="GeneID" id="54567815"/>
<keyword evidence="4" id="KW-1185">Reference proteome</keyword>
<evidence type="ECO:0000313" key="4">
    <source>
        <dbReference type="Proteomes" id="UP000799537"/>
    </source>
</evidence>
<evidence type="ECO:0000256" key="2">
    <source>
        <dbReference type="SAM" id="SignalP"/>
    </source>
</evidence>
<protein>
    <submittedName>
        <fullName evidence="3">Uncharacterized protein</fullName>
    </submittedName>
</protein>
<feature type="chain" id="PRO_5025467265" evidence="2">
    <location>
        <begin position="17"/>
        <end position="206"/>
    </location>
</feature>
<feature type="signal peptide" evidence="2">
    <location>
        <begin position="1"/>
        <end position="16"/>
    </location>
</feature>
<dbReference type="Proteomes" id="UP000799537">
    <property type="component" value="Unassembled WGS sequence"/>
</dbReference>
<proteinExistence type="predicted"/>
<feature type="compositionally biased region" description="Basic and acidic residues" evidence="1">
    <location>
        <begin position="127"/>
        <end position="145"/>
    </location>
</feature>
<reference evidence="3" key="1">
    <citation type="journal article" date="2020" name="Stud. Mycol.">
        <title>101 Dothideomycetes genomes: a test case for predicting lifestyles and emergence of pathogens.</title>
        <authorList>
            <person name="Haridas S."/>
            <person name="Albert R."/>
            <person name="Binder M."/>
            <person name="Bloem J."/>
            <person name="Labutti K."/>
            <person name="Salamov A."/>
            <person name="Andreopoulos B."/>
            <person name="Baker S."/>
            <person name="Barry K."/>
            <person name="Bills G."/>
            <person name="Bluhm B."/>
            <person name="Cannon C."/>
            <person name="Castanera R."/>
            <person name="Culley D."/>
            <person name="Daum C."/>
            <person name="Ezra D."/>
            <person name="Gonzalez J."/>
            <person name="Henrissat B."/>
            <person name="Kuo A."/>
            <person name="Liang C."/>
            <person name="Lipzen A."/>
            <person name="Lutzoni F."/>
            <person name="Magnuson J."/>
            <person name="Mondo S."/>
            <person name="Nolan M."/>
            <person name="Ohm R."/>
            <person name="Pangilinan J."/>
            <person name="Park H.-J."/>
            <person name="Ramirez L."/>
            <person name="Alfaro M."/>
            <person name="Sun H."/>
            <person name="Tritt A."/>
            <person name="Yoshinaga Y."/>
            <person name="Zwiers L.-H."/>
            <person name="Turgeon B."/>
            <person name="Goodwin S."/>
            <person name="Spatafora J."/>
            <person name="Crous P."/>
            <person name="Grigoriev I."/>
        </authorList>
    </citation>
    <scope>NUCLEOTIDE SEQUENCE</scope>
    <source>
        <strain evidence="3">ATCC 36951</strain>
    </source>
</reference>
<feature type="region of interest" description="Disordered" evidence="1">
    <location>
        <begin position="119"/>
        <end position="147"/>
    </location>
</feature>
<accession>A0A6A6C1J3</accession>
<keyword evidence="2" id="KW-0732">Signal</keyword>
<gene>
    <name evidence="3" type="ORF">M409DRAFT_60649</name>
</gene>
<dbReference type="EMBL" id="ML993635">
    <property type="protein sequence ID" value="KAF2159576.1"/>
    <property type="molecule type" value="Genomic_DNA"/>
</dbReference>
<dbReference type="RefSeq" id="XP_033660465.1">
    <property type="nucleotide sequence ID" value="XM_033814543.1"/>
</dbReference>
<evidence type="ECO:0000256" key="1">
    <source>
        <dbReference type="SAM" id="MobiDB-lite"/>
    </source>
</evidence>
<name>A0A6A6C1J3_ZASCE</name>
<organism evidence="3 4">
    <name type="scientific">Zasmidium cellare ATCC 36951</name>
    <dbReference type="NCBI Taxonomy" id="1080233"/>
    <lineage>
        <taxon>Eukaryota</taxon>
        <taxon>Fungi</taxon>
        <taxon>Dikarya</taxon>
        <taxon>Ascomycota</taxon>
        <taxon>Pezizomycotina</taxon>
        <taxon>Dothideomycetes</taxon>
        <taxon>Dothideomycetidae</taxon>
        <taxon>Mycosphaerellales</taxon>
        <taxon>Mycosphaerellaceae</taxon>
        <taxon>Zasmidium</taxon>
    </lineage>
</organism>
<sequence>MQFTSVFLTLVTAALAAPVGSPTVDEAVKVRAVEESVATHPPLRAGSAYEDIADALVLRSENKPARAVSRSSKDATPISCTERSCKVDVEASVATHPPLRAGSAYEDIADALVLRSENKPARAVSQSRKDESKKQRTNQSDKVDVEASVATHPPLRAGSAYEDIADALVLRSENKVARVVDVEASVATHPPLRAGSAYEDIADALS</sequence>
<evidence type="ECO:0000313" key="3">
    <source>
        <dbReference type="EMBL" id="KAF2159576.1"/>
    </source>
</evidence>
<dbReference type="OrthoDB" id="5358318at2759"/>
<dbReference type="AlphaFoldDB" id="A0A6A6C1J3"/>